<comment type="caution">
    <text evidence="7">The sequence shown here is derived from an EMBL/GenBank/DDBJ whole genome shotgun (WGS) entry which is preliminary data.</text>
</comment>
<sequence>MDELSRLFGLAADHAAGFRRSLPDRPVGVPVDQDALTEAFSGPLPAAPTPPERVLAELIAAAEPGLVANAGPRYFGFVVGGALPAATAADILAAGWDQFATNAVTSPAAIAAEAAAGAWLKELLGIPSPASAGFVTGCQAANTVGLAAARHQVLADVGWDVERRGLLGAPPIRVIAGEERHVTIDRSLRLLGLGADVVEPVPAGPNGAIDLASLRKVLREGSPGPAIVCLQAGNVNTGACDRLREACELVHQHGGWVHVDGAFGLWAAASPATRHLVDGLELADSWACDGHKWLNLPYDSAFAFCARPGAHAAAMSYTASYLVGSGGVPLGAELTAESSRRARGFAVWAGLRELGRDGVAALVDRCCALARRFAAGLTSAGFEVVNEVVLNQVLVGFGDDARTDRVVAAVQADGTCWAGGTTWRGRRLMRISVSNATTTEADVDRSIAAITRLATL</sequence>
<dbReference type="Pfam" id="PF00282">
    <property type="entry name" value="Pyridoxal_deC"/>
    <property type="match status" value="1"/>
</dbReference>
<evidence type="ECO:0000256" key="2">
    <source>
        <dbReference type="ARBA" id="ARBA00009533"/>
    </source>
</evidence>
<keyword evidence="3" id="KW-0210">Decarboxylase</keyword>
<protein>
    <submittedName>
        <fullName evidence="7">Pyridoxal phosphate-dependent decarboxylase family protein</fullName>
    </submittedName>
</protein>
<evidence type="ECO:0000256" key="5">
    <source>
        <dbReference type="ARBA" id="ARBA00023239"/>
    </source>
</evidence>
<evidence type="ECO:0000256" key="4">
    <source>
        <dbReference type="ARBA" id="ARBA00022898"/>
    </source>
</evidence>
<evidence type="ECO:0000256" key="6">
    <source>
        <dbReference type="RuleBase" id="RU000382"/>
    </source>
</evidence>
<evidence type="ECO:0000313" key="7">
    <source>
        <dbReference type="EMBL" id="MFC5825928.1"/>
    </source>
</evidence>
<dbReference type="EMBL" id="JBHSPA010000023">
    <property type="protein sequence ID" value="MFC5825928.1"/>
    <property type="molecule type" value="Genomic_DNA"/>
</dbReference>
<reference evidence="8" key="1">
    <citation type="journal article" date="2019" name="Int. J. Syst. Evol. Microbiol.">
        <title>The Global Catalogue of Microorganisms (GCM) 10K type strain sequencing project: providing services to taxonomists for standard genome sequencing and annotation.</title>
        <authorList>
            <consortium name="The Broad Institute Genomics Platform"/>
            <consortium name="The Broad Institute Genome Sequencing Center for Infectious Disease"/>
            <person name="Wu L."/>
            <person name="Ma J."/>
        </authorList>
    </citation>
    <scope>NUCLEOTIDE SEQUENCE [LARGE SCALE GENOMIC DNA]</scope>
    <source>
        <strain evidence="8">CCUG 53903</strain>
    </source>
</reference>
<evidence type="ECO:0000256" key="3">
    <source>
        <dbReference type="ARBA" id="ARBA00022793"/>
    </source>
</evidence>
<keyword evidence="8" id="KW-1185">Reference proteome</keyword>
<organism evidence="7 8">
    <name type="scientific">Nonomuraea insulae</name>
    <dbReference type="NCBI Taxonomy" id="1616787"/>
    <lineage>
        <taxon>Bacteria</taxon>
        <taxon>Bacillati</taxon>
        <taxon>Actinomycetota</taxon>
        <taxon>Actinomycetes</taxon>
        <taxon>Streptosporangiales</taxon>
        <taxon>Streptosporangiaceae</taxon>
        <taxon>Nonomuraea</taxon>
    </lineage>
</organism>
<dbReference type="InterPro" id="IPR015422">
    <property type="entry name" value="PyrdxlP-dep_Trfase_small"/>
</dbReference>
<dbReference type="Gene3D" id="3.40.640.10">
    <property type="entry name" value="Type I PLP-dependent aspartate aminotransferase-like (Major domain)"/>
    <property type="match status" value="1"/>
</dbReference>
<name>A0ABW1CJZ9_9ACTN</name>
<dbReference type="Gene3D" id="3.90.1150.10">
    <property type="entry name" value="Aspartate Aminotransferase, domain 1"/>
    <property type="match status" value="1"/>
</dbReference>
<dbReference type="PANTHER" id="PTHR11999:SF70">
    <property type="entry name" value="MIP05841P"/>
    <property type="match status" value="1"/>
</dbReference>
<keyword evidence="4 6" id="KW-0663">Pyridoxal phosphate</keyword>
<evidence type="ECO:0000256" key="1">
    <source>
        <dbReference type="ARBA" id="ARBA00001933"/>
    </source>
</evidence>
<dbReference type="InterPro" id="IPR015424">
    <property type="entry name" value="PyrdxlP-dep_Trfase"/>
</dbReference>
<dbReference type="SUPFAM" id="SSF53383">
    <property type="entry name" value="PLP-dependent transferases"/>
    <property type="match status" value="1"/>
</dbReference>
<comment type="cofactor">
    <cofactor evidence="1 6">
        <name>pyridoxal 5'-phosphate</name>
        <dbReference type="ChEBI" id="CHEBI:597326"/>
    </cofactor>
</comment>
<dbReference type="InterPro" id="IPR015421">
    <property type="entry name" value="PyrdxlP-dep_Trfase_major"/>
</dbReference>
<keyword evidence="5 6" id="KW-0456">Lyase</keyword>
<accession>A0ABW1CJZ9</accession>
<gene>
    <name evidence="7" type="ORF">ACFPZ3_18855</name>
</gene>
<dbReference type="Proteomes" id="UP001596058">
    <property type="component" value="Unassembled WGS sequence"/>
</dbReference>
<evidence type="ECO:0000313" key="8">
    <source>
        <dbReference type="Proteomes" id="UP001596058"/>
    </source>
</evidence>
<dbReference type="PANTHER" id="PTHR11999">
    <property type="entry name" value="GROUP II PYRIDOXAL-5-PHOSPHATE DECARBOXYLASE"/>
    <property type="match status" value="1"/>
</dbReference>
<dbReference type="InterPro" id="IPR010977">
    <property type="entry name" value="Aromatic_deC"/>
</dbReference>
<comment type="similarity">
    <text evidence="2 6">Belongs to the group II decarboxylase family.</text>
</comment>
<dbReference type="InterPro" id="IPR002129">
    <property type="entry name" value="PyrdxlP-dep_de-COase"/>
</dbReference>
<proteinExistence type="inferred from homology"/>
<dbReference type="RefSeq" id="WP_379515439.1">
    <property type="nucleotide sequence ID" value="NZ_JBHSPA010000023.1"/>
</dbReference>